<evidence type="ECO:0000256" key="6">
    <source>
        <dbReference type="SAM" id="Phobius"/>
    </source>
</evidence>
<feature type="transmembrane region" description="Helical" evidence="6">
    <location>
        <begin position="12"/>
        <end position="36"/>
    </location>
</feature>
<proteinExistence type="predicted"/>
<evidence type="ECO:0000256" key="5">
    <source>
        <dbReference type="ARBA" id="ARBA00023136"/>
    </source>
</evidence>
<dbReference type="PANTHER" id="PTHR47089">
    <property type="entry name" value="ABC TRANSPORTER, PERMEASE PROTEIN"/>
    <property type="match status" value="1"/>
</dbReference>
<dbReference type="PANTHER" id="PTHR47089:SF1">
    <property type="entry name" value="GUANOSINE ABC TRANSPORTER PERMEASE PROTEIN NUPP"/>
    <property type="match status" value="1"/>
</dbReference>
<feature type="transmembrane region" description="Helical" evidence="6">
    <location>
        <begin position="108"/>
        <end position="129"/>
    </location>
</feature>
<dbReference type="KEGG" id="btw:BF38_4960"/>
<feature type="transmembrane region" description="Helical" evidence="6">
    <location>
        <begin position="141"/>
        <end position="160"/>
    </location>
</feature>
<keyword evidence="2" id="KW-1003">Cell membrane</keyword>
<evidence type="ECO:0000313" key="9">
    <source>
        <dbReference type="Proteomes" id="UP000031876"/>
    </source>
</evidence>
<evidence type="ECO:0000313" key="7">
    <source>
        <dbReference type="EMBL" id="AJG78624.1"/>
    </source>
</evidence>
<reference evidence="7 9" key="1">
    <citation type="journal article" date="2015" name="Genome Announc.">
        <title>Complete genome sequences for 35 biothreat assay-relevant bacillus species.</title>
        <authorList>
            <person name="Johnson S.L."/>
            <person name="Daligault H.E."/>
            <person name="Davenport K.W."/>
            <person name="Jaissle J."/>
            <person name="Frey K.G."/>
            <person name="Ladner J.T."/>
            <person name="Broomall S.M."/>
            <person name="Bishop-Lilly K.A."/>
            <person name="Bruce D.C."/>
            <person name="Gibbons H.S."/>
            <person name="Coyne S.R."/>
            <person name="Lo C.C."/>
            <person name="Meincke L."/>
            <person name="Munk A.C."/>
            <person name="Koroleva G.I."/>
            <person name="Rosenzweig C.N."/>
            <person name="Palacios G.F."/>
            <person name="Redden C.L."/>
            <person name="Minogue T.D."/>
            <person name="Chain P.S."/>
        </authorList>
    </citation>
    <scope>NUCLEOTIDE SEQUENCE [LARGE SCALE GENOMIC DNA]</scope>
    <source>
        <strain evidence="7 9">HD1011</strain>
    </source>
</reference>
<dbReference type="GO" id="GO:0005886">
    <property type="term" value="C:plasma membrane"/>
    <property type="evidence" value="ECO:0007669"/>
    <property type="project" value="UniProtKB-SubCell"/>
</dbReference>
<dbReference type="EMBL" id="CP009335">
    <property type="protein sequence ID" value="AJG78624.1"/>
    <property type="molecule type" value="Genomic_DNA"/>
</dbReference>
<reference evidence="8 10" key="2">
    <citation type="submission" date="2020-05" db="EMBL/GenBank/DDBJ databases">
        <title>FDA dAtabase for Regulatory Grade micrObial Sequences (FDA-ARGOS): Supporting development and validation of Infectious Disease Dx tests.</title>
        <authorList>
            <person name="Nelson B."/>
            <person name="Plummer A."/>
            <person name="Tallon L."/>
            <person name="Sadzewicz L."/>
            <person name="Zhao X."/>
            <person name="Vavikolanu K."/>
            <person name="Mehta A."/>
            <person name="Aluvathingal J."/>
            <person name="Nadendla S."/>
            <person name="Myers T."/>
            <person name="Yan Y."/>
            <person name="Sichtig H."/>
        </authorList>
    </citation>
    <scope>NUCLEOTIDE SEQUENCE [LARGE SCALE GENOMIC DNA]</scope>
    <source>
        <strain evidence="8 10">FDAARGOS_795</strain>
    </source>
</reference>
<dbReference type="Proteomes" id="UP000031876">
    <property type="component" value="Chromosome"/>
</dbReference>
<feature type="transmembrane region" description="Helical" evidence="6">
    <location>
        <begin position="84"/>
        <end position="102"/>
    </location>
</feature>
<feature type="transmembrane region" description="Helical" evidence="6">
    <location>
        <begin position="194"/>
        <end position="212"/>
    </location>
</feature>
<gene>
    <name evidence="7" type="ORF">BF38_4960</name>
    <name evidence="8" type="ORF">FOC89_05515</name>
</gene>
<dbReference type="CDD" id="cd06580">
    <property type="entry name" value="TM_PBP1_transp_TpRbsC_like"/>
    <property type="match status" value="1"/>
</dbReference>
<feature type="transmembrane region" description="Helical" evidence="6">
    <location>
        <begin position="56"/>
        <end position="77"/>
    </location>
</feature>
<evidence type="ECO:0000313" key="10">
    <source>
        <dbReference type="Proteomes" id="UP000501107"/>
    </source>
</evidence>
<evidence type="ECO:0000256" key="4">
    <source>
        <dbReference type="ARBA" id="ARBA00022989"/>
    </source>
</evidence>
<sequence length="353" mass="37750">MAKKFLTERTINILVPVLSVVFGLLVGAIVMLVSGYDPIVGYAALWEGMVGNPQAIGETLRTMIPLVLAGLSVAFAFRTGLFNIGVEGQLLVGWLAAVWFGYAVSLPAILHIPLSILVAAIAGGLWGFIPGYLKGKLKVNEVIVTIMMNYIALYVTYDLIKRFIHEGNEKSYDVQASASLASEWLSSLTDGSRLHWGIVVAIIVAIVMWFLLDRTTLGYELKSVGFNQNASQYAGMKVSRNVVLSMTIAGAFAGIGGAMEGLGTFQSMTAMSSFTGIGFDGIAVALLGGNNPFGILLAALLFGGLKSAAPQMNFEADVPSELINVIIACIIFFVACSYVLRWALTRMSKEGNK</sequence>
<feature type="transmembrane region" description="Helical" evidence="6">
    <location>
        <begin position="242"/>
        <end position="259"/>
    </location>
</feature>
<evidence type="ECO:0000256" key="3">
    <source>
        <dbReference type="ARBA" id="ARBA00022692"/>
    </source>
</evidence>
<comment type="subcellular location">
    <subcellularLocation>
        <location evidence="1">Cell membrane</location>
        <topology evidence="1">Multi-pass membrane protein</topology>
    </subcellularLocation>
</comment>
<dbReference type="InterPro" id="IPR001851">
    <property type="entry name" value="ABC_transp_permease"/>
</dbReference>
<keyword evidence="4 6" id="KW-1133">Transmembrane helix</keyword>
<dbReference type="AlphaFoldDB" id="A0A0B5NLB5"/>
<dbReference type="Pfam" id="PF02653">
    <property type="entry name" value="BPD_transp_2"/>
    <property type="match status" value="1"/>
</dbReference>
<dbReference type="GO" id="GO:0022857">
    <property type="term" value="F:transmembrane transporter activity"/>
    <property type="evidence" value="ECO:0007669"/>
    <property type="project" value="InterPro"/>
</dbReference>
<dbReference type="RefSeq" id="WP_001074498.1">
    <property type="nucleotide sequence ID" value="NZ_CP009335.1"/>
</dbReference>
<dbReference type="Proteomes" id="UP000501107">
    <property type="component" value="Chromosome"/>
</dbReference>
<keyword evidence="5 6" id="KW-0472">Membrane</keyword>
<accession>A0A0B5NLB5</accession>
<evidence type="ECO:0000313" key="8">
    <source>
        <dbReference type="EMBL" id="QKH23471.1"/>
    </source>
</evidence>
<evidence type="ECO:0000256" key="1">
    <source>
        <dbReference type="ARBA" id="ARBA00004651"/>
    </source>
</evidence>
<evidence type="ECO:0000256" key="2">
    <source>
        <dbReference type="ARBA" id="ARBA00022475"/>
    </source>
</evidence>
<organism evidence="8 10">
    <name type="scientific">Bacillus thuringiensis</name>
    <dbReference type="NCBI Taxonomy" id="1428"/>
    <lineage>
        <taxon>Bacteria</taxon>
        <taxon>Bacillati</taxon>
        <taxon>Bacillota</taxon>
        <taxon>Bacilli</taxon>
        <taxon>Bacillales</taxon>
        <taxon>Bacillaceae</taxon>
        <taxon>Bacillus</taxon>
        <taxon>Bacillus cereus group</taxon>
    </lineage>
</organism>
<protein>
    <submittedName>
        <fullName evidence="8">ABC transporter permease</fullName>
    </submittedName>
    <submittedName>
        <fullName evidence="7">Branched-chain amino acid transport system / permease component family protein</fullName>
    </submittedName>
</protein>
<dbReference type="EMBL" id="CP053980">
    <property type="protein sequence ID" value="QKH23471.1"/>
    <property type="molecule type" value="Genomic_DNA"/>
</dbReference>
<name>A0A0B5NLB5_BACTU</name>
<feature type="transmembrane region" description="Helical" evidence="6">
    <location>
        <begin position="322"/>
        <end position="344"/>
    </location>
</feature>
<keyword evidence="3 6" id="KW-0812">Transmembrane</keyword>